<comment type="caution">
    <text evidence="6">Lacks conserved residue(s) required for the propagation of feature annotation.</text>
</comment>
<feature type="active site" description="Nucleophile" evidence="6">
    <location>
        <position position="335"/>
    </location>
</feature>
<dbReference type="SUPFAM" id="SSF53335">
    <property type="entry name" value="S-adenosyl-L-methionine-dependent methyltransferases"/>
    <property type="match status" value="1"/>
</dbReference>
<dbReference type="Gene3D" id="3.40.50.150">
    <property type="entry name" value="Vaccinia Virus protein VP39"/>
    <property type="match status" value="1"/>
</dbReference>
<evidence type="ECO:0000313" key="9">
    <source>
        <dbReference type="Proteomes" id="UP001628193"/>
    </source>
</evidence>
<comment type="caution">
    <text evidence="8">The sequence shown here is derived from an EMBL/GenBank/DDBJ whole genome shotgun (WGS) entry which is preliminary data.</text>
</comment>
<evidence type="ECO:0000313" key="8">
    <source>
        <dbReference type="EMBL" id="GAB0056212.1"/>
    </source>
</evidence>
<feature type="binding site" evidence="6">
    <location>
        <position position="235"/>
    </location>
    <ligand>
        <name>S-adenosyl-L-methionine</name>
        <dbReference type="ChEBI" id="CHEBI:59789"/>
    </ligand>
</feature>
<dbReference type="Pfam" id="PF01189">
    <property type="entry name" value="Methyltr_RsmB-F"/>
    <property type="match status" value="1"/>
</dbReference>
<dbReference type="InterPro" id="IPR049560">
    <property type="entry name" value="MeTrfase_RsmB-F_NOP2_cat"/>
</dbReference>
<feature type="domain" description="SAM-dependent MTase RsmB/NOP-type" evidence="7">
    <location>
        <begin position="121"/>
        <end position="400"/>
    </location>
</feature>
<dbReference type="CDD" id="cd02440">
    <property type="entry name" value="AdoMet_MTases"/>
    <property type="match status" value="1"/>
</dbReference>
<dbReference type="PROSITE" id="PS01153">
    <property type="entry name" value="NOL1_NOP2_SUN"/>
    <property type="match status" value="1"/>
</dbReference>
<dbReference type="Pfam" id="PF22458">
    <property type="entry name" value="RsmF-B_ferredox"/>
    <property type="match status" value="1"/>
</dbReference>
<dbReference type="EC" id="2.1.1.176" evidence="8"/>
<keyword evidence="3 6" id="KW-0808">Transferase</keyword>
<evidence type="ECO:0000256" key="2">
    <source>
        <dbReference type="ARBA" id="ARBA00022603"/>
    </source>
</evidence>
<name>A0ABQ0C5P5_9PROT</name>
<dbReference type="GO" id="GO:0008168">
    <property type="term" value="F:methyltransferase activity"/>
    <property type="evidence" value="ECO:0007669"/>
    <property type="project" value="UniProtKB-KW"/>
</dbReference>
<evidence type="ECO:0000256" key="1">
    <source>
        <dbReference type="ARBA" id="ARBA00007494"/>
    </source>
</evidence>
<proteinExistence type="inferred from homology"/>
<comment type="similarity">
    <text evidence="1 6">Belongs to the class I-like SAM-binding methyltransferase superfamily. RsmB/NOP family.</text>
</comment>
<protein>
    <submittedName>
        <fullName evidence="8">Ribosomal RNA small subunit methyltransferase B</fullName>
        <ecNumber evidence="8">2.1.1.176</ecNumber>
    </submittedName>
</protein>
<keyword evidence="4 6" id="KW-0949">S-adenosyl-L-methionine</keyword>
<dbReference type="InterPro" id="IPR029063">
    <property type="entry name" value="SAM-dependent_MTases_sf"/>
</dbReference>
<organism evidence="8 9">
    <name type="scientific">Candidatus Magnetaquiglobus chichijimensis</name>
    <dbReference type="NCBI Taxonomy" id="3141448"/>
    <lineage>
        <taxon>Bacteria</taxon>
        <taxon>Pseudomonadati</taxon>
        <taxon>Pseudomonadota</taxon>
        <taxon>Magnetococcia</taxon>
        <taxon>Magnetococcales</taxon>
        <taxon>Candidatus Magnetaquicoccaceae</taxon>
        <taxon>Candidatus Magnetaquiglobus</taxon>
    </lineage>
</organism>
<dbReference type="RefSeq" id="WP_420903929.1">
    <property type="nucleotide sequence ID" value="NZ_BAAFGK010000002.1"/>
</dbReference>
<dbReference type="InterPro" id="IPR018314">
    <property type="entry name" value="RsmB/NOL1/NOP2-like_CS"/>
</dbReference>
<dbReference type="GO" id="GO:0032259">
    <property type="term" value="P:methylation"/>
    <property type="evidence" value="ECO:0007669"/>
    <property type="project" value="UniProtKB-KW"/>
</dbReference>
<evidence type="ECO:0000256" key="4">
    <source>
        <dbReference type="ARBA" id="ARBA00022691"/>
    </source>
</evidence>
<keyword evidence="2 6" id="KW-0489">Methyltransferase</keyword>
<dbReference type="Proteomes" id="UP001628193">
    <property type="component" value="Unassembled WGS sequence"/>
</dbReference>
<keyword evidence="5 6" id="KW-0694">RNA-binding</keyword>
<dbReference type="PANTHER" id="PTHR22807">
    <property type="entry name" value="NOP2 YEAST -RELATED NOL1/NOP2/FMU SUN DOMAIN-CONTAINING"/>
    <property type="match status" value="1"/>
</dbReference>
<dbReference type="PANTHER" id="PTHR22807:SF53">
    <property type="entry name" value="RIBOSOMAL RNA SMALL SUBUNIT METHYLTRANSFERASE B-RELATED"/>
    <property type="match status" value="1"/>
</dbReference>
<dbReference type="InterPro" id="IPR054728">
    <property type="entry name" value="RsmB-like_ferredoxin"/>
</dbReference>
<reference evidence="8 9" key="1">
    <citation type="submission" date="2024-09" db="EMBL/GenBank/DDBJ databases">
        <title>Draft genome sequence of Candidatus Magnetaquicoccaceae bacterium FCR-1.</title>
        <authorList>
            <person name="Shimoshige H."/>
            <person name="Shimamura S."/>
            <person name="Taoka A."/>
            <person name="Kobayashi H."/>
            <person name="Maekawa T."/>
        </authorList>
    </citation>
    <scope>NUCLEOTIDE SEQUENCE [LARGE SCALE GENOMIC DNA]</scope>
    <source>
        <strain evidence="8 9">FCR-1</strain>
    </source>
</reference>
<keyword evidence="9" id="KW-1185">Reference proteome</keyword>
<evidence type="ECO:0000256" key="5">
    <source>
        <dbReference type="ARBA" id="ARBA00022884"/>
    </source>
</evidence>
<evidence type="ECO:0000259" key="7">
    <source>
        <dbReference type="PROSITE" id="PS51686"/>
    </source>
</evidence>
<evidence type="ECO:0000256" key="3">
    <source>
        <dbReference type="ARBA" id="ARBA00022679"/>
    </source>
</evidence>
<dbReference type="InterPro" id="IPR023267">
    <property type="entry name" value="RCMT"/>
</dbReference>
<feature type="binding site" evidence="6">
    <location>
        <position position="282"/>
    </location>
    <ligand>
        <name>S-adenosyl-L-methionine</name>
        <dbReference type="ChEBI" id="CHEBI:59789"/>
    </ligand>
</feature>
<dbReference type="InterPro" id="IPR001678">
    <property type="entry name" value="MeTrfase_RsmB-F_NOP2_dom"/>
</dbReference>
<dbReference type="PROSITE" id="PS51686">
    <property type="entry name" value="SAM_MT_RSMB_NOP"/>
    <property type="match status" value="1"/>
</dbReference>
<dbReference type="PRINTS" id="PR02008">
    <property type="entry name" value="RCMTFAMILY"/>
</dbReference>
<sequence>MTPDLSHRLAERVLEEILDHHASADGALRQLFSQRNSGSTERARVGDLVFHALRHLRRLEADAESAGGNDRVIRLVAAAASDLDTPAASPLFSPAPVRCSLPDWLWETFVAQWGEEQALALGMALNQPASTDLRVNRARIDRDTLSQRLLAAGIHTTPLEETPDALRLTGHPPVTTLEPFHDGLFEIQDKGSQWIAPLLGPRPGETVVDLCAGGGGKTLHLAALMRNQGRILATDTDARRLNRLTQRARRTRTSLVRVQTLRHERDPWFKPHVGKVDAVLVDAPCSGTGTLRRHPEIKWHLDPAQIAALADRQSALLNAAATLLRPGGRLVYATCSLLRQENQAVVERFVNENQNFRHLSAMPPLAAQGYAGLYFQERDLVILPHVAGCDGFFAALLQRNR</sequence>
<evidence type="ECO:0000256" key="6">
    <source>
        <dbReference type="PROSITE-ProRule" id="PRU01023"/>
    </source>
</evidence>
<dbReference type="EMBL" id="BAAFGK010000002">
    <property type="protein sequence ID" value="GAB0056212.1"/>
    <property type="molecule type" value="Genomic_DNA"/>
</dbReference>
<dbReference type="Gene3D" id="3.30.70.1170">
    <property type="entry name" value="Sun protein, domain 3"/>
    <property type="match status" value="1"/>
</dbReference>
<accession>A0ABQ0C5P5</accession>
<gene>
    <name evidence="8" type="primary">rsmB_2</name>
    <name evidence="8" type="ORF">SIID45300_00517</name>
</gene>